<proteinExistence type="predicted"/>
<evidence type="ECO:0000313" key="2">
    <source>
        <dbReference type="EMBL" id="MFL9845537.1"/>
    </source>
</evidence>
<gene>
    <name evidence="2" type="ORF">ABS766_14015</name>
</gene>
<feature type="domain" description="Integrase catalytic" evidence="1">
    <location>
        <begin position="1"/>
        <end position="71"/>
    </location>
</feature>
<dbReference type="InterPro" id="IPR036397">
    <property type="entry name" value="RNaseH_sf"/>
</dbReference>
<dbReference type="PANTHER" id="PTHR47515">
    <property type="entry name" value="LOW CALCIUM RESPONSE LOCUS PROTEIN T"/>
    <property type="match status" value="1"/>
</dbReference>
<dbReference type="Proteomes" id="UP001629156">
    <property type="component" value="Unassembled WGS sequence"/>
</dbReference>
<dbReference type="PROSITE" id="PS50994">
    <property type="entry name" value="INTEGRASE"/>
    <property type="match status" value="1"/>
</dbReference>
<name>A0ABW8Z1C1_9FLAO</name>
<reference evidence="2 3" key="1">
    <citation type="submission" date="2024-06" db="EMBL/GenBank/DDBJ databases">
        <authorList>
            <person name="Kaempfer P."/>
            <person name="Viver T."/>
        </authorList>
    </citation>
    <scope>NUCLEOTIDE SEQUENCE [LARGE SCALE GENOMIC DNA]</scope>
    <source>
        <strain evidence="2 3">ST-119</strain>
    </source>
</reference>
<dbReference type="SUPFAM" id="SSF53098">
    <property type="entry name" value="Ribonuclease H-like"/>
    <property type="match status" value="1"/>
</dbReference>
<accession>A0ABW8Z1C1</accession>
<sequence length="94" mass="11348">MRYTQPGKPMQNGFIARFNRFYREDVLDAYWFNDLHQLTILSNQWKEDYNNNYPHQSLGNKTPREYKSRFGEEFFPKSQDMNKNLSNLVMSEIG</sequence>
<organism evidence="2 3">
    <name type="scientific">Flavobacterium rhizosphaerae</name>
    <dbReference type="NCBI Taxonomy" id="3163298"/>
    <lineage>
        <taxon>Bacteria</taxon>
        <taxon>Pseudomonadati</taxon>
        <taxon>Bacteroidota</taxon>
        <taxon>Flavobacteriia</taxon>
        <taxon>Flavobacteriales</taxon>
        <taxon>Flavobacteriaceae</taxon>
        <taxon>Flavobacterium</taxon>
    </lineage>
</organism>
<evidence type="ECO:0000259" key="1">
    <source>
        <dbReference type="PROSITE" id="PS50994"/>
    </source>
</evidence>
<dbReference type="RefSeq" id="WP_408085869.1">
    <property type="nucleotide sequence ID" value="NZ_JBELPZ010000018.1"/>
</dbReference>
<keyword evidence="3" id="KW-1185">Reference proteome</keyword>
<dbReference type="InterPro" id="IPR001584">
    <property type="entry name" value="Integrase_cat-core"/>
</dbReference>
<evidence type="ECO:0000313" key="3">
    <source>
        <dbReference type="Proteomes" id="UP001629156"/>
    </source>
</evidence>
<dbReference type="InterPro" id="IPR012337">
    <property type="entry name" value="RNaseH-like_sf"/>
</dbReference>
<dbReference type="Gene3D" id="3.30.420.10">
    <property type="entry name" value="Ribonuclease H-like superfamily/Ribonuclease H"/>
    <property type="match status" value="1"/>
</dbReference>
<dbReference type="Pfam" id="PF13683">
    <property type="entry name" value="rve_3"/>
    <property type="match status" value="1"/>
</dbReference>
<comment type="caution">
    <text evidence="2">The sequence shown here is derived from an EMBL/GenBank/DDBJ whole genome shotgun (WGS) entry which is preliminary data.</text>
</comment>
<dbReference type="EMBL" id="JBELPZ010000018">
    <property type="protein sequence ID" value="MFL9845537.1"/>
    <property type="molecule type" value="Genomic_DNA"/>
</dbReference>
<protein>
    <submittedName>
        <fullName evidence="2">Transposase</fullName>
    </submittedName>
</protein>
<dbReference type="PANTHER" id="PTHR47515:SF2">
    <property type="entry name" value="INTEGRASE CORE DOMAIN PROTEIN"/>
    <property type="match status" value="1"/>
</dbReference>